<feature type="compositionally biased region" description="Low complexity" evidence="1">
    <location>
        <begin position="192"/>
        <end position="209"/>
    </location>
</feature>
<feature type="region of interest" description="Disordered" evidence="1">
    <location>
        <begin position="85"/>
        <end position="217"/>
    </location>
</feature>
<feature type="compositionally biased region" description="Low complexity" evidence="1">
    <location>
        <begin position="122"/>
        <end position="133"/>
    </location>
</feature>
<evidence type="ECO:0000313" key="2">
    <source>
        <dbReference type="EMBL" id="AVO33117.1"/>
    </source>
</evidence>
<name>A0A2S0MBC8_9BURK</name>
<organism evidence="2 3">
    <name type="scientific">Ottowia oryzae</name>
    <dbReference type="NCBI Taxonomy" id="2109914"/>
    <lineage>
        <taxon>Bacteria</taxon>
        <taxon>Pseudomonadati</taxon>
        <taxon>Pseudomonadota</taxon>
        <taxon>Betaproteobacteria</taxon>
        <taxon>Burkholderiales</taxon>
        <taxon>Comamonadaceae</taxon>
        <taxon>Ottowia</taxon>
    </lineage>
</organism>
<dbReference type="InterPro" id="IPR021457">
    <property type="entry name" value="DUF3108"/>
</dbReference>
<dbReference type="KEGG" id="otk:C6570_01750"/>
<evidence type="ECO:0000313" key="3">
    <source>
        <dbReference type="Proteomes" id="UP000239709"/>
    </source>
</evidence>
<accession>A0A2S0MBC8</accession>
<sequence>MRARAAQAGPHREEGRLVGAASWMENDTRARCATMADDAPRHLSPPWLRLLGLVLLAHALVLTALAPPVRRTAVAPPAPAWATRTVAAPAAAPEVREGARDAGADDGPPAAIATQKAHTRNSAPAHAAPSPSATKTKADQPLRAPSPVARRVPASSRAADAAQPSKAPPAAALGKFSPASPVSASTGSPAGAAQPAPVSISASPAKSPSKQTLPPVQIPPAATLNYAVTGTARGVPYATQSQLRWQPEASRYQAEWVTQAGAAGAVARRWQSQGLVTATGLMPERFAEKTRSERAAHFDAAGQRIRFSANTPDAEWSAGGQDRLSAVLQLAGMLAAAPARYPPGSQIALQTAGARDAPTWLWQVLDDETLDIAGRPVPCAVLVHPPEAPYEPATALWLARPFGHLPVRLRTTQANGDTLEHQLQSWPTAW</sequence>
<evidence type="ECO:0000256" key="1">
    <source>
        <dbReference type="SAM" id="MobiDB-lite"/>
    </source>
</evidence>
<dbReference type="EMBL" id="CP027666">
    <property type="protein sequence ID" value="AVO33117.1"/>
    <property type="molecule type" value="Genomic_DNA"/>
</dbReference>
<evidence type="ECO:0008006" key="4">
    <source>
        <dbReference type="Google" id="ProtNLM"/>
    </source>
</evidence>
<dbReference type="Pfam" id="PF11306">
    <property type="entry name" value="DUF3108"/>
    <property type="match status" value="1"/>
</dbReference>
<dbReference type="Proteomes" id="UP000239709">
    <property type="component" value="Chromosome"/>
</dbReference>
<protein>
    <recommendedName>
        <fullName evidence="4">DUF3108 domain-containing protein</fullName>
    </recommendedName>
</protein>
<keyword evidence="3" id="KW-1185">Reference proteome</keyword>
<proteinExistence type="predicted"/>
<dbReference type="AlphaFoldDB" id="A0A2S0MBC8"/>
<feature type="compositionally biased region" description="Low complexity" evidence="1">
    <location>
        <begin position="143"/>
        <end position="172"/>
    </location>
</feature>
<gene>
    <name evidence="2" type="ORF">C6570_01750</name>
</gene>
<reference evidence="2 3" key="1">
    <citation type="submission" date="2018-03" db="EMBL/GenBank/DDBJ databases">
        <title>Genome sequencing of Ottowia sp.</title>
        <authorList>
            <person name="Kim S.-J."/>
            <person name="Heo J."/>
            <person name="Kwon S.-W."/>
        </authorList>
    </citation>
    <scope>NUCLEOTIDE SEQUENCE [LARGE SCALE GENOMIC DNA]</scope>
    <source>
        <strain evidence="2 3">KADR8-3</strain>
    </source>
</reference>
<feature type="compositionally biased region" description="Basic and acidic residues" evidence="1">
    <location>
        <begin position="94"/>
        <end position="103"/>
    </location>
</feature>